<dbReference type="PROSITE" id="PS50850">
    <property type="entry name" value="MFS"/>
    <property type="match status" value="1"/>
</dbReference>
<proteinExistence type="predicted"/>
<evidence type="ECO:0000256" key="5">
    <source>
        <dbReference type="SAM" id="Phobius"/>
    </source>
</evidence>
<dbReference type="PANTHER" id="PTHR23527">
    <property type="entry name" value="BLL3282 PROTEIN"/>
    <property type="match status" value="1"/>
</dbReference>
<evidence type="ECO:0000259" key="6">
    <source>
        <dbReference type="PROSITE" id="PS50850"/>
    </source>
</evidence>
<protein>
    <submittedName>
        <fullName evidence="7">MFS transporter</fullName>
    </submittedName>
</protein>
<feature type="transmembrane region" description="Helical" evidence="5">
    <location>
        <begin position="364"/>
        <end position="388"/>
    </location>
</feature>
<evidence type="ECO:0000256" key="4">
    <source>
        <dbReference type="ARBA" id="ARBA00023136"/>
    </source>
</evidence>
<keyword evidence="2 5" id="KW-0812">Transmembrane</keyword>
<evidence type="ECO:0000313" key="8">
    <source>
        <dbReference type="Proteomes" id="UP001595816"/>
    </source>
</evidence>
<evidence type="ECO:0000256" key="2">
    <source>
        <dbReference type="ARBA" id="ARBA00022692"/>
    </source>
</evidence>
<dbReference type="InterPro" id="IPR011701">
    <property type="entry name" value="MFS"/>
</dbReference>
<feature type="transmembrane region" description="Helical" evidence="5">
    <location>
        <begin position="157"/>
        <end position="175"/>
    </location>
</feature>
<dbReference type="EMBL" id="JBHSAY010000015">
    <property type="protein sequence ID" value="MFC4133977.1"/>
    <property type="molecule type" value="Genomic_DNA"/>
</dbReference>
<keyword evidence="4 5" id="KW-0472">Membrane</keyword>
<name>A0ABV8LU85_9ACTN</name>
<feature type="transmembrane region" description="Helical" evidence="5">
    <location>
        <begin position="91"/>
        <end position="110"/>
    </location>
</feature>
<gene>
    <name evidence="7" type="ORF">ACFOZ4_25490</name>
</gene>
<reference evidence="8" key="1">
    <citation type="journal article" date="2019" name="Int. J. Syst. Evol. Microbiol.">
        <title>The Global Catalogue of Microorganisms (GCM) 10K type strain sequencing project: providing services to taxonomists for standard genome sequencing and annotation.</title>
        <authorList>
            <consortium name="The Broad Institute Genomics Platform"/>
            <consortium name="The Broad Institute Genome Sequencing Center for Infectious Disease"/>
            <person name="Wu L."/>
            <person name="Ma J."/>
        </authorList>
    </citation>
    <scope>NUCLEOTIDE SEQUENCE [LARGE SCALE GENOMIC DNA]</scope>
    <source>
        <strain evidence="8">CGMCC 4.7289</strain>
    </source>
</reference>
<dbReference type="InterPro" id="IPR052952">
    <property type="entry name" value="MFS-Transporter"/>
</dbReference>
<feature type="transmembrane region" description="Helical" evidence="5">
    <location>
        <begin position="60"/>
        <end position="79"/>
    </location>
</feature>
<evidence type="ECO:0000256" key="3">
    <source>
        <dbReference type="ARBA" id="ARBA00022989"/>
    </source>
</evidence>
<sequence>MSSAPRPDCTPGGSRKRSPAWSMLALGMAAQGASCVFMYGLPVLVPVLRGHGLSLGEAGLIVGAPSAGMLFTLVAWGWIADRFGERITMSLGQGLAGVVLAIAALTHPSIPVTGVLLGLAGALGSSANSASGKVVLGWFPPERRGVAMAFRQAAQPLGIAVAALALPPVAAAHGLPGALGVLAAVCLVTSVVVAIFVVDPPRGAAAGPADGRNPYRLPDLWRIHGAAMLLVVPQFTTAAFTYDYLVAERGWDAAVAGQLLAGVQIFGALCRVACGRWSDAVGSRLRPMRQLAVVNGLVGLQAAVAIKLDAGISPGLLISALVLAMAGNGFAFTAVAELAGSAWAGRALGVHNMVQNIVGALTPGLIGALIAGNGYAVGIGLAALFAVLSVPITPADRRPVAEPAAA</sequence>
<comment type="caution">
    <text evidence="7">The sequence shown here is derived from an EMBL/GenBank/DDBJ whole genome shotgun (WGS) entry which is preliminary data.</text>
</comment>
<dbReference type="RefSeq" id="WP_253761822.1">
    <property type="nucleotide sequence ID" value="NZ_JAMZDZ010000001.1"/>
</dbReference>
<evidence type="ECO:0000256" key="1">
    <source>
        <dbReference type="ARBA" id="ARBA00004651"/>
    </source>
</evidence>
<accession>A0ABV8LU85</accession>
<keyword evidence="3 5" id="KW-1133">Transmembrane helix</keyword>
<feature type="transmembrane region" description="Helical" evidence="5">
    <location>
        <begin position="116"/>
        <end position="136"/>
    </location>
</feature>
<dbReference type="Pfam" id="PF07690">
    <property type="entry name" value="MFS_1"/>
    <property type="match status" value="1"/>
</dbReference>
<dbReference type="PANTHER" id="PTHR23527:SF1">
    <property type="entry name" value="BLL3282 PROTEIN"/>
    <property type="match status" value="1"/>
</dbReference>
<feature type="transmembrane region" description="Helical" evidence="5">
    <location>
        <begin position="181"/>
        <end position="199"/>
    </location>
</feature>
<feature type="transmembrane region" description="Helical" evidence="5">
    <location>
        <begin position="316"/>
        <end position="344"/>
    </location>
</feature>
<dbReference type="Proteomes" id="UP001595816">
    <property type="component" value="Unassembled WGS sequence"/>
</dbReference>
<feature type="domain" description="Major facilitator superfamily (MFS) profile" evidence="6">
    <location>
        <begin position="20"/>
        <end position="397"/>
    </location>
</feature>
<evidence type="ECO:0000313" key="7">
    <source>
        <dbReference type="EMBL" id="MFC4133977.1"/>
    </source>
</evidence>
<dbReference type="Gene3D" id="1.20.1250.20">
    <property type="entry name" value="MFS general substrate transporter like domains"/>
    <property type="match status" value="2"/>
</dbReference>
<feature type="transmembrane region" description="Helical" evidence="5">
    <location>
        <begin position="21"/>
        <end position="40"/>
    </location>
</feature>
<dbReference type="InterPro" id="IPR036259">
    <property type="entry name" value="MFS_trans_sf"/>
</dbReference>
<comment type="subcellular location">
    <subcellularLocation>
        <location evidence="1">Cell membrane</location>
        <topology evidence="1">Multi-pass membrane protein</topology>
    </subcellularLocation>
</comment>
<organism evidence="7 8">
    <name type="scientific">Hamadaea flava</name>
    <dbReference type="NCBI Taxonomy" id="1742688"/>
    <lineage>
        <taxon>Bacteria</taxon>
        <taxon>Bacillati</taxon>
        <taxon>Actinomycetota</taxon>
        <taxon>Actinomycetes</taxon>
        <taxon>Micromonosporales</taxon>
        <taxon>Micromonosporaceae</taxon>
        <taxon>Hamadaea</taxon>
    </lineage>
</organism>
<keyword evidence="8" id="KW-1185">Reference proteome</keyword>
<dbReference type="SUPFAM" id="SSF103473">
    <property type="entry name" value="MFS general substrate transporter"/>
    <property type="match status" value="1"/>
</dbReference>
<dbReference type="InterPro" id="IPR020846">
    <property type="entry name" value="MFS_dom"/>
</dbReference>